<organism evidence="1 2">
    <name type="scientific">Dipteronia dyeriana</name>
    <dbReference type="NCBI Taxonomy" id="168575"/>
    <lineage>
        <taxon>Eukaryota</taxon>
        <taxon>Viridiplantae</taxon>
        <taxon>Streptophyta</taxon>
        <taxon>Embryophyta</taxon>
        <taxon>Tracheophyta</taxon>
        <taxon>Spermatophyta</taxon>
        <taxon>Magnoliopsida</taxon>
        <taxon>eudicotyledons</taxon>
        <taxon>Gunneridae</taxon>
        <taxon>Pentapetalae</taxon>
        <taxon>rosids</taxon>
        <taxon>malvids</taxon>
        <taxon>Sapindales</taxon>
        <taxon>Sapindaceae</taxon>
        <taxon>Hippocastanoideae</taxon>
        <taxon>Acereae</taxon>
        <taxon>Dipteronia</taxon>
    </lineage>
</organism>
<evidence type="ECO:0000313" key="2">
    <source>
        <dbReference type="Proteomes" id="UP001280121"/>
    </source>
</evidence>
<sequence>MLDNLTIILHPLIKVLDPLKKVIDSLKRTMDRVRIVITYNIRWEQSPIEVKGKSNQLFTDGSGIDGRENLCGVPFEAVDHGDIVEPQLDDDFGCQIEPNLHPVDNVANNVEDEEPFEMERRARRVHRCSSTAVDIAGTSEVRPNVTLDDSENATTWIIPGAESYSFGMGGSRNLVEDEHTSMIYKGHFFPTKKDLKRLAGHFTMRHNFELKVRSFINEHTCPLEEIHRHHRQASAIIIGEMISPRLQQHNGRLMHPKDIITNMKTMYGIQIMYSKAYQALDYTLLLTYGTHEETFQLLSSFGYVLEQKDPGTITDLQCDENGKFLYFFMSLGASEWFLDNLKGALSHLDDLVFISDRHASIEAGISKVFSYATHTICCWHFYENVKKRYHRKDVAVIMDKAARAYTELQYNRYMEELLNLHPNAYDYVIVAGPHKWSPVHCPDRRNMLQRWFHDRHRAAQSMRHQLTDAEYLVILKCVDKCNFMTVNPVDWNIFSVKRFGIETWISHPCVWTTAKDKHLLMRTRFLLYRMKSHSQPVVQYETRPDVTSRVKTSARGLPAASGYALEPAVSRGRL</sequence>
<dbReference type="EMBL" id="JANJYI010000002">
    <property type="protein sequence ID" value="KAK2659713.1"/>
    <property type="molecule type" value="Genomic_DNA"/>
</dbReference>
<dbReference type="PANTHER" id="PTHR31973">
    <property type="entry name" value="POLYPROTEIN, PUTATIVE-RELATED"/>
    <property type="match status" value="1"/>
</dbReference>
<reference evidence="1" key="1">
    <citation type="journal article" date="2023" name="Plant J.">
        <title>Genome sequences and population genomics provide insights into the demographic history, inbreeding, and mutation load of two 'living fossil' tree species of Dipteronia.</title>
        <authorList>
            <person name="Feng Y."/>
            <person name="Comes H.P."/>
            <person name="Chen J."/>
            <person name="Zhu S."/>
            <person name="Lu R."/>
            <person name="Zhang X."/>
            <person name="Li P."/>
            <person name="Qiu J."/>
            <person name="Olsen K.M."/>
            <person name="Qiu Y."/>
        </authorList>
    </citation>
    <scope>NUCLEOTIDE SEQUENCE</scope>
    <source>
        <strain evidence="1">KIB01</strain>
    </source>
</reference>
<name>A0AAE0CR00_9ROSI</name>
<evidence type="ECO:0000313" key="1">
    <source>
        <dbReference type="EMBL" id="KAK2659713.1"/>
    </source>
</evidence>
<dbReference type="Proteomes" id="UP001280121">
    <property type="component" value="Unassembled WGS sequence"/>
</dbReference>
<evidence type="ECO:0008006" key="3">
    <source>
        <dbReference type="Google" id="ProtNLM"/>
    </source>
</evidence>
<proteinExistence type="predicted"/>
<protein>
    <recommendedName>
        <fullName evidence="3">MULE transposase domain-containing protein</fullName>
    </recommendedName>
</protein>
<comment type="caution">
    <text evidence="1">The sequence shown here is derived from an EMBL/GenBank/DDBJ whole genome shotgun (WGS) entry which is preliminary data.</text>
</comment>
<gene>
    <name evidence="1" type="ORF">Ddye_006246</name>
</gene>
<dbReference type="AlphaFoldDB" id="A0AAE0CR00"/>
<dbReference type="PANTHER" id="PTHR31973:SF187">
    <property type="entry name" value="MUTATOR TRANSPOSASE MUDRA PROTEIN"/>
    <property type="match status" value="1"/>
</dbReference>
<accession>A0AAE0CR00</accession>
<keyword evidence="2" id="KW-1185">Reference proteome</keyword>